<feature type="signal peptide" evidence="1">
    <location>
        <begin position="1"/>
        <end position="20"/>
    </location>
</feature>
<protein>
    <submittedName>
        <fullName evidence="2">Uncharacterized protein</fullName>
    </submittedName>
</protein>
<proteinExistence type="predicted"/>
<reference evidence="2 3" key="1">
    <citation type="submission" date="2013-03" db="EMBL/GenBank/DDBJ databases">
        <title>The Genome Sequence of Capronia epimyces CBS 606.96.</title>
        <authorList>
            <consortium name="The Broad Institute Genomics Platform"/>
            <person name="Cuomo C."/>
            <person name="de Hoog S."/>
            <person name="Gorbushina A."/>
            <person name="Walker B."/>
            <person name="Young S.K."/>
            <person name="Zeng Q."/>
            <person name="Gargeya S."/>
            <person name="Fitzgerald M."/>
            <person name="Haas B."/>
            <person name="Abouelleil A."/>
            <person name="Allen A.W."/>
            <person name="Alvarado L."/>
            <person name="Arachchi H.M."/>
            <person name="Berlin A.M."/>
            <person name="Chapman S.B."/>
            <person name="Gainer-Dewar J."/>
            <person name="Goldberg J."/>
            <person name="Griggs A."/>
            <person name="Gujja S."/>
            <person name="Hansen M."/>
            <person name="Howarth C."/>
            <person name="Imamovic A."/>
            <person name="Ireland A."/>
            <person name="Larimer J."/>
            <person name="McCowan C."/>
            <person name="Murphy C."/>
            <person name="Pearson M."/>
            <person name="Poon T.W."/>
            <person name="Priest M."/>
            <person name="Roberts A."/>
            <person name="Saif S."/>
            <person name="Shea T."/>
            <person name="Sisk P."/>
            <person name="Sykes S."/>
            <person name="Wortman J."/>
            <person name="Nusbaum C."/>
            <person name="Birren B."/>
        </authorList>
    </citation>
    <scope>NUCLEOTIDE SEQUENCE [LARGE SCALE GENOMIC DNA]</scope>
    <source>
        <strain evidence="2 3">CBS 606.96</strain>
    </source>
</reference>
<evidence type="ECO:0000313" key="3">
    <source>
        <dbReference type="Proteomes" id="UP000019478"/>
    </source>
</evidence>
<dbReference type="AlphaFoldDB" id="W9ZDC6"/>
<name>W9ZDC6_9EURO</name>
<evidence type="ECO:0000256" key="1">
    <source>
        <dbReference type="SAM" id="SignalP"/>
    </source>
</evidence>
<comment type="caution">
    <text evidence="2">The sequence shown here is derived from an EMBL/GenBank/DDBJ whole genome shotgun (WGS) entry which is preliminary data.</text>
</comment>
<dbReference type="HOGENOM" id="CLU_159449_0_0_1"/>
<keyword evidence="1" id="KW-0732">Signal</keyword>
<evidence type="ECO:0000313" key="2">
    <source>
        <dbReference type="EMBL" id="EXJ92524.1"/>
    </source>
</evidence>
<sequence>MRFISAIAAIALLLTPSALADAPSGDWAADTTVTVTSSLTNTLTITKTLTYAFAHTNTTSTYSSQSTSWNATTHSHATTINTPTLTATSSLTPSETSAAPTIASIAATGAASVQEVNLAVAALAGAAVMFWGSL</sequence>
<dbReference type="Proteomes" id="UP000019478">
    <property type="component" value="Unassembled WGS sequence"/>
</dbReference>
<keyword evidence="3" id="KW-1185">Reference proteome</keyword>
<dbReference type="GeneID" id="19165214"/>
<accession>W9ZDC6</accession>
<dbReference type="EMBL" id="AMGY01000001">
    <property type="protein sequence ID" value="EXJ92524.1"/>
    <property type="molecule type" value="Genomic_DNA"/>
</dbReference>
<dbReference type="RefSeq" id="XP_007729414.1">
    <property type="nucleotide sequence ID" value="XM_007731224.1"/>
</dbReference>
<gene>
    <name evidence="2" type="ORF">A1O3_01076</name>
</gene>
<feature type="chain" id="PRO_5004934168" evidence="1">
    <location>
        <begin position="21"/>
        <end position="134"/>
    </location>
</feature>
<organism evidence="2 3">
    <name type="scientific">Capronia epimyces CBS 606.96</name>
    <dbReference type="NCBI Taxonomy" id="1182542"/>
    <lineage>
        <taxon>Eukaryota</taxon>
        <taxon>Fungi</taxon>
        <taxon>Dikarya</taxon>
        <taxon>Ascomycota</taxon>
        <taxon>Pezizomycotina</taxon>
        <taxon>Eurotiomycetes</taxon>
        <taxon>Chaetothyriomycetidae</taxon>
        <taxon>Chaetothyriales</taxon>
        <taxon>Herpotrichiellaceae</taxon>
        <taxon>Capronia</taxon>
    </lineage>
</organism>